<feature type="compositionally biased region" description="Low complexity" evidence="2">
    <location>
        <begin position="52"/>
        <end position="70"/>
    </location>
</feature>
<dbReference type="Proteomes" id="UP001652642">
    <property type="component" value="Chromosome 4"/>
</dbReference>
<dbReference type="CTD" id="149473"/>
<dbReference type="GeneID" id="110073737"/>
<evidence type="ECO:0000313" key="4">
    <source>
        <dbReference type="RefSeq" id="XP_020638906.2"/>
    </source>
</evidence>
<feature type="compositionally biased region" description="Low complexity" evidence="2">
    <location>
        <begin position="431"/>
        <end position="446"/>
    </location>
</feature>
<feature type="coiled-coil region" evidence="1">
    <location>
        <begin position="383"/>
        <end position="429"/>
    </location>
</feature>
<proteinExistence type="predicted"/>
<protein>
    <submittedName>
        <fullName evidence="4">Coiled-coil domain-containing protein 24 isoform X1</fullName>
    </submittedName>
</protein>
<accession>A0A6J0SRA8</accession>
<dbReference type="InterPro" id="IPR031367">
    <property type="entry name" value="CCDC24"/>
</dbReference>
<organism evidence="3 4">
    <name type="scientific">Pogona vitticeps</name>
    <name type="common">central bearded dragon</name>
    <dbReference type="NCBI Taxonomy" id="103695"/>
    <lineage>
        <taxon>Eukaryota</taxon>
        <taxon>Metazoa</taxon>
        <taxon>Chordata</taxon>
        <taxon>Craniata</taxon>
        <taxon>Vertebrata</taxon>
        <taxon>Euteleostomi</taxon>
        <taxon>Lepidosauria</taxon>
        <taxon>Squamata</taxon>
        <taxon>Bifurcata</taxon>
        <taxon>Unidentata</taxon>
        <taxon>Episquamata</taxon>
        <taxon>Toxicofera</taxon>
        <taxon>Iguania</taxon>
        <taxon>Acrodonta</taxon>
        <taxon>Agamidae</taxon>
        <taxon>Amphibolurinae</taxon>
        <taxon>Pogona</taxon>
    </lineage>
</organism>
<evidence type="ECO:0000256" key="2">
    <source>
        <dbReference type="SAM" id="MobiDB-lite"/>
    </source>
</evidence>
<dbReference type="Pfam" id="PF15669">
    <property type="entry name" value="CCDC24"/>
    <property type="match status" value="1"/>
</dbReference>
<evidence type="ECO:0000256" key="1">
    <source>
        <dbReference type="SAM" id="Coils"/>
    </source>
</evidence>
<sequence length="570" mass="62239">MRAPLISLIAPPNTHTHRAPPWNFSGHPPPSLCSGHGGFPFSVIAIRTTVGRSSAASPARPGGGSPRSPSLAHTPAPGAFRRFPSTSGRVRSRHLPASPLRGEASEEGGGALLRGWRVYILESFEGREPHEGSGEELEGQIPPGRPGSPFGRRRVAEVRSGAGGSCRQKWEGKGSRGFQLLLLALDGAPMPCLPGVSGEPLPPTPSLWKMMEEQLAPSERLEVKAILGVDVVERSLELHAEVQTLLEFYQELHSGHRRLEESPEPAVESRALLAAPPNLKELVREEIRLLLISLQQKAMQEGRDQDDIIAKYSPHVVTFALNAGNSRPLSGSGSSALIRPASSRITNDLGPFCNKLNIAQIGDISSRLRTLLENECYSLERYISYLQCQLEEAYQHAKELQQTTHEPTMAELQEEKRAMERDLQMSQSKLCSSSSLISKQLRSSNSPPQTRPKSSAKGSNLVKISHASTTASSPHQTSPLRHQALPWWSPSAKRNLEWDAVEFKQARKDSGTPLTASITPMPLKGIRIAPACRTGAPEWEPAFQPMPPAEPCPLPRFSLRTRLLRCKGPS</sequence>
<name>A0A6J0SRA8_9SAUR</name>
<feature type="region of interest" description="Disordered" evidence="2">
    <location>
        <begin position="52"/>
        <end position="107"/>
    </location>
</feature>
<gene>
    <name evidence="4" type="primary">CCDC24</name>
</gene>
<reference evidence="4" key="1">
    <citation type="submission" date="2025-08" db="UniProtKB">
        <authorList>
            <consortium name="RefSeq"/>
        </authorList>
    </citation>
    <scope>IDENTIFICATION</scope>
</reference>
<keyword evidence="3" id="KW-1185">Reference proteome</keyword>
<evidence type="ECO:0000313" key="3">
    <source>
        <dbReference type="Proteomes" id="UP001652642"/>
    </source>
</evidence>
<dbReference type="PANTHER" id="PTHR28601">
    <property type="entry name" value="COILED-COIL DOMAIN-CONTAINING PROTEIN 24"/>
    <property type="match status" value="1"/>
</dbReference>
<dbReference type="PANTHER" id="PTHR28601:SF1">
    <property type="entry name" value="COILED-COIL DOMAIN-CONTAINING PROTEIN 24"/>
    <property type="match status" value="1"/>
</dbReference>
<dbReference type="AlphaFoldDB" id="A0A6J0SRA8"/>
<keyword evidence="1" id="KW-0175">Coiled coil</keyword>
<dbReference type="RefSeq" id="XP_020638906.2">
    <property type="nucleotide sequence ID" value="XM_020783247.2"/>
</dbReference>
<feature type="compositionally biased region" description="Polar residues" evidence="2">
    <location>
        <begin position="447"/>
        <end position="458"/>
    </location>
</feature>
<feature type="region of interest" description="Disordered" evidence="2">
    <location>
        <begin position="127"/>
        <end position="150"/>
    </location>
</feature>
<feature type="region of interest" description="Disordered" evidence="2">
    <location>
        <begin position="431"/>
        <end position="461"/>
    </location>
</feature>